<dbReference type="RefSeq" id="XP_053065003.1">
    <property type="nucleotide sequence ID" value="XM_053209028.1"/>
</dbReference>
<gene>
    <name evidence="2" type="primary">LOC106988398</name>
</gene>
<keyword evidence="1" id="KW-1185">Reference proteome</keyword>
<reference evidence="2" key="1">
    <citation type="submission" date="2025-08" db="UniProtKB">
        <authorList>
            <consortium name="RefSeq"/>
        </authorList>
    </citation>
    <scope>IDENTIFICATION</scope>
    <source>
        <tissue evidence="2">Blood</tissue>
    </source>
</reference>
<evidence type="ECO:0000313" key="2">
    <source>
        <dbReference type="RefSeq" id="XP_053065003.1"/>
    </source>
</evidence>
<proteinExistence type="predicted"/>
<protein>
    <submittedName>
        <fullName evidence="2">Uncharacterized protein LOC106988398 isoform X1</fullName>
    </submittedName>
</protein>
<name>A0ABM3P002_ACIJB</name>
<dbReference type="GeneID" id="106988398"/>
<dbReference type="Proteomes" id="UP001652583">
    <property type="component" value="Chromosome E4"/>
</dbReference>
<sequence>MPGELGLSGQERVGPEWRASPWRSGYLRNLRELICGSSLVRHEQGGHEAATSRFKFRGTASVHPASLSADSRVSLPLPQAWTTCLPVVTSRLCFLNAESRAQICTPKRGSTKRGGQSALCRVPQITTIHKCGARRVTHWTDALGLADPLCLPSGRHTRAAPRVTTGEPRYDLPHLAGFLSSWLPRMPSERHRPLWKMTARPLSTAWSRVWKHLGPARLERWGVTPWISVLGREKVTHRWKFPRQVSVLTRVPEKSGGQGAVCRALEAFPLGLSFFYPLSSAAASLPSTCPLCAAVPSAFEPLAGPPRAALSPSSAHLSPPSSLSPAWLWVTPLLGSKERAPT</sequence>
<accession>A0ABM3P002</accession>
<organism evidence="1 2">
    <name type="scientific">Acinonyx jubatus</name>
    <name type="common">Cheetah</name>
    <dbReference type="NCBI Taxonomy" id="32536"/>
    <lineage>
        <taxon>Eukaryota</taxon>
        <taxon>Metazoa</taxon>
        <taxon>Chordata</taxon>
        <taxon>Craniata</taxon>
        <taxon>Vertebrata</taxon>
        <taxon>Euteleostomi</taxon>
        <taxon>Mammalia</taxon>
        <taxon>Eutheria</taxon>
        <taxon>Laurasiatheria</taxon>
        <taxon>Carnivora</taxon>
        <taxon>Feliformia</taxon>
        <taxon>Felidae</taxon>
        <taxon>Felinae</taxon>
        <taxon>Acinonyx</taxon>
    </lineage>
</organism>
<evidence type="ECO:0000313" key="1">
    <source>
        <dbReference type="Proteomes" id="UP001652583"/>
    </source>
</evidence>